<feature type="domain" description="NADH:flavin oxidoreductase/NADH oxidase N-terminal" evidence="10">
    <location>
        <begin position="4"/>
        <end position="330"/>
    </location>
</feature>
<comment type="cofactor">
    <cofactor evidence="1">
        <name>FMN</name>
        <dbReference type="ChEBI" id="CHEBI:58210"/>
    </cofactor>
</comment>
<evidence type="ECO:0000259" key="10">
    <source>
        <dbReference type="Pfam" id="PF00724"/>
    </source>
</evidence>
<evidence type="ECO:0000256" key="9">
    <source>
        <dbReference type="ARBA" id="ARBA00023014"/>
    </source>
</evidence>
<keyword evidence="6" id="KW-0479">Metal-binding</keyword>
<evidence type="ECO:0000313" key="12">
    <source>
        <dbReference type="Proteomes" id="UP001501690"/>
    </source>
</evidence>
<evidence type="ECO:0000313" key="11">
    <source>
        <dbReference type="EMBL" id="GAA1695833.1"/>
    </source>
</evidence>
<comment type="cofactor">
    <cofactor evidence="2">
        <name>[4Fe-4S] cluster</name>
        <dbReference type="ChEBI" id="CHEBI:49883"/>
    </cofactor>
</comment>
<dbReference type="PRINTS" id="PR00368">
    <property type="entry name" value="FADPNR"/>
</dbReference>
<dbReference type="SUPFAM" id="SSF51395">
    <property type="entry name" value="FMN-linked oxidoreductases"/>
    <property type="match status" value="1"/>
</dbReference>
<evidence type="ECO:0000256" key="4">
    <source>
        <dbReference type="ARBA" id="ARBA00022630"/>
    </source>
</evidence>
<keyword evidence="8" id="KW-0408">Iron</keyword>
<dbReference type="Pfam" id="PF13450">
    <property type="entry name" value="NAD_binding_8"/>
    <property type="match status" value="1"/>
</dbReference>
<reference evidence="11 12" key="1">
    <citation type="journal article" date="2019" name="Int. J. Syst. Evol. Microbiol.">
        <title>The Global Catalogue of Microorganisms (GCM) 10K type strain sequencing project: providing services to taxonomists for standard genome sequencing and annotation.</title>
        <authorList>
            <consortium name="The Broad Institute Genomics Platform"/>
            <consortium name="The Broad Institute Genome Sequencing Center for Infectious Disease"/>
            <person name="Wu L."/>
            <person name="Ma J."/>
        </authorList>
    </citation>
    <scope>NUCLEOTIDE SEQUENCE [LARGE SCALE GENOMIC DNA]</scope>
    <source>
        <strain evidence="11 12">JCM 15577</strain>
    </source>
</reference>
<dbReference type="Gene3D" id="3.40.50.720">
    <property type="entry name" value="NAD(P)-binding Rossmann-like Domain"/>
    <property type="match status" value="1"/>
</dbReference>
<evidence type="ECO:0000256" key="3">
    <source>
        <dbReference type="ARBA" id="ARBA00011048"/>
    </source>
</evidence>
<evidence type="ECO:0000256" key="2">
    <source>
        <dbReference type="ARBA" id="ARBA00001966"/>
    </source>
</evidence>
<dbReference type="InterPro" id="IPR013785">
    <property type="entry name" value="Aldolase_TIM"/>
</dbReference>
<dbReference type="EMBL" id="BAAAPL010000001">
    <property type="protein sequence ID" value="GAA1695833.1"/>
    <property type="molecule type" value="Genomic_DNA"/>
</dbReference>
<proteinExistence type="inferred from homology"/>
<evidence type="ECO:0000256" key="5">
    <source>
        <dbReference type="ARBA" id="ARBA00022643"/>
    </source>
</evidence>
<keyword evidence="4" id="KW-0285">Flavoprotein</keyword>
<comment type="similarity">
    <text evidence="3">In the N-terminal section; belongs to the NADH:flavin oxidoreductase/NADH oxidase family.</text>
</comment>
<evidence type="ECO:0000256" key="7">
    <source>
        <dbReference type="ARBA" id="ARBA00023002"/>
    </source>
</evidence>
<protein>
    <submittedName>
        <fullName evidence="11">FAD-dependent oxidoreductase</fullName>
    </submittedName>
</protein>
<organism evidence="11 12">
    <name type="scientific">Microbacterium sediminicola</name>
    <dbReference type="NCBI Taxonomy" id="415210"/>
    <lineage>
        <taxon>Bacteria</taxon>
        <taxon>Bacillati</taxon>
        <taxon>Actinomycetota</taxon>
        <taxon>Actinomycetes</taxon>
        <taxon>Micrococcales</taxon>
        <taxon>Microbacteriaceae</taxon>
        <taxon>Microbacterium</taxon>
    </lineage>
</organism>
<keyword evidence="5" id="KW-0288">FMN</keyword>
<accession>A0ABN2HZK1</accession>
<name>A0ABN2HZK1_9MICO</name>
<dbReference type="InterPro" id="IPR051793">
    <property type="entry name" value="NADH:flavin_oxidoreductase"/>
</dbReference>
<dbReference type="InterPro" id="IPR001155">
    <property type="entry name" value="OxRdtase_FMN_N"/>
</dbReference>
<dbReference type="PANTHER" id="PTHR42917">
    <property type="entry name" value="2,4-DIENOYL-COA REDUCTASE"/>
    <property type="match status" value="1"/>
</dbReference>
<evidence type="ECO:0000256" key="6">
    <source>
        <dbReference type="ARBA" id="ARBA00022723"/>
    </source>
</evidence>
<evidence type="ECO:0000256" key="8">
    <source>
        <dbReference type="ARBA" id="ARBA00023004"/>
    </source>
</evidence>
<gene>
    <name evidence="11" type="ORF">GCM10009808_11330</name>
</gene>
<dbReference type="SUPFAM" id="SSF51905">
    <property type="entry name" value="FAD/NAD(P)-binding domain"/>
    <property type="match status" value="1"/>
</dbReference>
<sequence length="683" mass="72012">MVSLSDPIQLGPATIRNRVFVAPHTTNFGQPGDNLVTQRHLDYHRERARGGAGLIITEGIRVHPTSLRRLGIHAYDDESLPGLTALAETVHAEGAALFAQILHTGRHSGDDHYGSYGPGPTPWSTGAHVPHEMNRHDIRVIVDGFAGAAQRVVAAGFDGMEVHLGHGHLLHQFLSPVTNARTDEYGGSFENRLRLSLECVRAVRDAVAGRAAVGVRLSADEFLSGGIGIEETVQIVRALLADGPLDFLHVSHAAYIGAPSLATQMADMSWGTAPFRHLPARIAQEFPEIPVLAICRIDDLDTGQDILDAGEAAMVGFARAHIADPNLSTRTGGPAARTLPLTQRRVRRCLACNQGCNANLEAIVPITCTVNPAVGREGAWQQAEAVAARPQRMLVVGAGPAGLEAAISGAIRGHTVRLLEARSQIGGGIRDIVRTNGRERFGLLLEDLSAELAETDVEVHTDTVADAREIMSWAPDVVVLATGSRPDAATAIDLGSVPTYESVDVLADPALAGSRCVILDETGTWEASGVVGHLAEAGVQVHLVSPTPAYAGHITVYSRLALAERLTAGGVEVHTLGRVSSPAAGVIDVLPTVGASAPVRIEGVDAVVHVRPRRADDSLLDALDAAGFTGEVHLVGDAFAPRTVQEAVYEGRAVGTVAGTSDATIARGIRMRAPYRLDDAEVS</sequence>
<dbReference type="PANTHER" id="PTHR42917:SF2">
    <property type="entry name" value="2,4-DIENOYL-COA REDUCTASE [(2E)-ENOYL-COA-PRODUCING]"/>
    <property type="match status" value="1"/>
</dbReference>
<dbReference type="Pfam" id="PF00724">
    <property type="entry name" value="Oxidored_FMN"/>
    <property type="match status" value="1"/>
</dbReference>
<keyword evidence="9" id="KW-0411">Iron-sulfur</keyword>
<keyword evidence="7" id="KW-0560">Oxidoreductase</keyword>
<dbReference type="Gene3D" id="3.50.50.60">
    <property type="entry name" value="FAD/NAD(P)-binding domain"/>
    <property type="match status" value="1"/>
</dbReference>
<evidence type="ECO:0000256" key="1">
    <source>
        <dbReference type="ARBA" id="ARBA00001917"/>
    </source>
</evidence>
<dbReference type="Proteomes" id="UP001501690">
    <property type="component" value="Unassembled WGS sequence"/>
</dbReference>
<keyword evidence="12" id="KW-1185">Reference proteome</keyword>
<dbReference type="SUPFAM" id="SSF51971">
    <property type="entry name" value="Nucleotide-binding domain"/>
    <property type="match status" value="1"/>
</dbReference>
<dbReference type="Gene3D" id="3.20.20.70">
    <property type="entry name" value="Aldolase class I"/>
    <property type="match status" value="1"/>
</dbReference>
<dbReference type="InterPro" id="IPR036188">
    <property type="entry name" value="FAD/NAD-bd_sf"/>
</dbReference>
<comment type="caution">
    <text evidence="11">The sequence shown here is derived from an EMBL/GenBank/DDBJ whole genome shotgun (WGS) entry which is preliminary data.</text>
</comment>